<dbReference type="Gene3D" id="3.30.70.100">
    <property type="match status" value="1"/>
</dbReference>
<dbReference type="Pfam" id="PF04940">
    <property type="entry name" value="BLUF"/>
    <property type="match status" value="1"/>
</dbReference>
<dbReference type="AlphaFoldDB" id="A0A3D5J5D4"/>
<evidence type="ECO:0000313" key="2">
    <source>
        <dbReference type="EMBL" id="HCV83295.1"/>
    </source>
</evidence>
<protein>
    <submittedName>
        <fullName evidence="2">Blue light sensor protein</fullName>
    </submittedName>
</protein>
<dbReference type="GO" id="GO:0071949">
    <property type="term" value="F:FAD binding"/>
    <property type="evidence" value="ECO:0007669"/>
    <property type="project" value="InterPro"/>
</dbReference>
<dbReference type="OMA" id="WLLEWFR"/>
<dbReference type="RefSeq" id="WP_013070424.1">
    <property type="nucleotide sequence ID" value="NZ_CAJXAW010000009.1"/>
</dbReference>
<dbReference type="PROSITE" id="PS50925">
    <property type="entry name" value="BLUF"/>
    <property type="match status" value="1"/>
</dbReference>
<gene>
    <name evidence="2" type="ORF">DGQ38_19845</name>
</gene>
<name>A0A3D5J5D4_9FLAO</name>
<dbReference type="EMBL" id="DPMF01000453">
    <property type="protein sequence ID" value="HCV83295.1"/>
    <property type="molecule type" value="Genomic_DNA"/>
</dbReference>
<organism evidence="2 3">
    <name type="scientific">Zunongwangia profunda</name>
    <dbReference type="NCBI Taxonomy" id="398743"/>
    <lineage>
        <taxon>Bacteria</taxon>
        <taxon>Pseudomonadati</taxon>
        <taxon>Bacteroidota</taxon>
        <taxon>Flavobacteriia</taxon>
        <taxon>Flavobacteriales</taxon>
        <taxon>Flavobacteriaceae</taxon>
        <taxon>Zunongwangia</taxon>
    </lineage>
</organism>
<evidence type="ECO:0000313" key="3">
    <source>
        <dbReference type="Proteomes" id="UP000264330"/>
    </source>
</evidence>
<dbReference type="GO" id="GO:0009882">
    <property type="term" value="F:blue light photoreceptor activity"/>
    <property type="evidence" value="ECO:0007669"/>
    <property type="project" value="InterPro"/>
</dbReference>
<dbReference type="SUPFAM" id="SSF54975">
    <property type="entry name" value="Acylphosphatase/BLUF domain-like"/>
    <property type="match status" value="1"/>
</dbReference>
<dbReference type="InterPro" id="IPR007024">
    <property type="entry name" value="BLUF_domain"/>
</dbReference>
<evidence type="ECO:0000259" key="1">
    <source>
        <dbReference type="PROSITE" id="PS50925"/>
    </source>
</evidence>
<feature type="domain" description="BLUF" evidence="1">
    <location>
        <begin position="3"/>
        <end position="94"/>
    </location>
</feature>
<dbReference type="SMART" id="SM01034">
    <property type="entry name" value="BLUF"/>
    <property type="match status" value="1"/>
</dbReference>
<dbReference type="Proteomes" id="UP000264330">
    <property type="component" value="Unassembled WGS sequence"/>
</dbReference>
<proteinExistence type="predicted"/>
<sequence length="133" mass="15373">MERWAICYVSTASPYIEEKDIDSVLSYTENWNIDHSITGILLSSEGNFFQVIEGERSIIKELFDNIAKDSRHRNLIKIFNKEIKNTEFNGYEATFLSKRTSNLSQDISYLDYIKCLDSASQNTVKNILKAFVD</sequence>
<accession>A0A3D5J5D4</accession>
<comment type="caution">
    <text evidence="2">The sequence shown here is derived from an EMBL/GenBank/DDBJ whole genome shotgun (WGS) entry which is preliminary data.</text>
</comment>
<reference evidence="2 3" key="1">
    <citation type="journal article" date="2018" name="Nat. Biotechnol.">
        <title>A standardized bacterial taxonomy based on genome phylogeny substantially revises the tree of life.</title>
        <authorList>
            <person name="Parks D.H."/>
            <person name="Chuvochina M."/>
            <person name="Waite D.W."/>
            <person name="Rinke C."/>
            <person name="Skarshewski A."/>
            <person name="Chaumeil P.A."/>
            <person name="Hugenholtz P."/>
        </authorList>
    </citation>
    <scope>NUCLEOTIDE SEQUENCE [LARGE SCALE GENOMIC DNA]</scope>
    <source>
        <strain evidence="2">UBA9359</strain>
    </source>
</reference>
<dbReference type="InterPro" id="IPR036046">
    <property type="entry name" value="Acylphosphatase-like_dom_sf"/>
</dbReference>